<dbReference type="PANTHER" id="PTHR10707">
    <property type="entry name" value="CYTOCHROME C OXIDASE SUBUNIT IV"/>
    <property type="match status" value="1"/>
</dbReference>
<keyword evidence="6" id="KW-1133">Transmembrane helix</keyword>
<keyword evidence="7" id="KW-0560">Oxidoreductase</keyword>
<comment type="similarity">
    <text evidence="2">Belongs to the cytochrome c oxidase IV family.</text>
</comment>
<evidence type="ECO:0000256" key="7">
    <source>
        <dbReference type="ARBA" id="ARBA00023002"/>
    </source>
</evidence>
<keyword evidence="8" id="KW-0496">Mitochondrion</keyword>
<keyword evidence="5" id="KW-0809">Transit peptide</keyword>
<dbReference type="Proteomes" id="UP001139887">
    <property type="component" value="Unassembled WGS sequence"/>
</dbReference>
<sequence length="110" mass="12543">MLRNAAVRAAQFSGRRFQSTTVNPVLAHAEQTFGKLPETAQREEINRLNEIMKADWHKVSIENKRAIPKPRTMTKEWQEASNEYARERNINPISGVSSEGYKGKGFVQNV</sequence>
<dbReference type="GO" id="GO:0005743">
    <property type="term" value="C:mitochondrial inner membrane"/>
    <property type="evidence" value="ECO:0007669"/>
    <property type="project" value="UniProtKB-SubCell"/>
</dbReference>
<dbReference type="GO" id="GO:0006123">
    <property type="term" value="P:mitochondrial electron transport, cytochrome c to oxygen"/>
    <property type="evidence" value="ECO:0007669"/>
    <property type="project" value="InterPro"/>
</dbReference>
<dbReference type="GO" id="GO:0045277">
    <property type="term" value="C:respiratory chain complex IV"/>
    <property type="evidence" value="ECO:0007669"/>
    <property type="project" value="InterPro"/>
</dbReference>
<dbReference type="Gene3D" id="1.10.442.10">
    <property type="entry name" value="Cytochrome c oxidase subunit IV"/>
    <property type="match status" value="1"/>
</dbReference>
<dbReference type="Pfam" id="PF02936">
    <property type="entry name" value="COX4"/>
    <property type="match status" value="1"/>
</dbReference>
<dbReference type="PANTHER" id="PTHR10707:SF10">
    <property type="entry name" value="CYTOCHROME C OXIDASE SUBUNIT 4"/>
    <property type="match status" value="1"/>
</dbReference>
<protein>
    <submittedName>
        <fullName evidence="10">Cytochrome c oxidase</fullName>
    </submittedName>
</protein>
<comment type="caution">
    <text evidence="10">The sequence shown here is derived from an EMBL/GenBank/DDBJ whole genome shotgun (WGS) entry which is preliminary data.</text>
</comment>
<keyword evidence="3" id="KW-0812">Transmembrane</keyword>
<keyword evidence="4" id="KW-0999">Mitochondrion inner membrane</keyword>
<dbReference type="InterPro" id="IPR036639">
    <property type="entry name" value="Cyt_c_oxidase_su4_sf"/>
</dbReference>
<dbReference type="AlphaFoldDB" id="A0A9W8I6T1"/>
<keyword evidence="9" id="KW-0472">Membrane</keyword>
<dbReference type="InterPro" id="IPR004203">
    <property type="entry name" value="Cyt_c_oxidase_su4_fam"/>
</dbReference>
<dbReference type="OrthoDB" id="186013at2759"/>
<evidence type="ECO:0000313" key="10">
    <source>
        <dbReference type="EMBL" id="KAJ2849453.1"/>
    </source>
</evidence>
<name>A0A9W8I6T1_9FUNG</name>
<evidence type="ECO:0000256" key="4">
    <source>
        <dbReference type="ARBA" id="ARBA00022792"/>
    </source>
</evidence>
<accession>A0A9W8I6T1</accession>
<evidence type="ECO:0000256" key="9">
    <source>
        <dbReference type="ARBA" id="ARBA00023136"/>
    </source>
</evidence>
<evidence type="ECO:0000256" key="2">
    <source>
        <dbReference type="ARBA" id="ARBA00008135"/>
    </source>
</evidence>
<keyword evidence="11" id="KW-1185">Reference proteome</keyword>
<proteinExistence type="inferred from homology"/>
<evidence type="ECO:0000256" key="5">
    <source>
        <dbReference type="ARBA" id="ARBA00022946"/>
    </source>
</evidence>
<organism evidence="10 11">
    <name type="scientific">Coemansia brasiliensis</name>
    <dbReference type="NCBI Taxonomy" id="2650707"/>
    <lineage>
        <taxon>Eukaryota</taxon>
        <taxon>Fungi</taxon>
        <taxon>Fungi incertae sedis</taxon>
        <taxon>Zoopagomycota</taxon>
        <taxon>Kickxellomycotina</taxon>
        <taxon>Kickxellomycetes</taxon>
        <taxon>Kickxellales</taxon>
        <taxon>Kickxellaceae</taxon>
        <taxon>Coemansia</taxon>
    </lineage>
</organism>
<evidence type="ECO:0000256" key="8">
    <source>
        <dbReference type="ARBA" id="ARBA00023128"/>
    </source>
</evidence>
<comment type="subcellular location">
    <subcellularLocation>
        <location evidence="1">Mitochondrion inner membrane</location>
        <topology evidence="1">Single-pass membrane protein</topology>
    </subcellularLocation>
</comment>
<dbReference type="SUPFAM" id="SSF81406">
    <property type="entry name" value="Mitochondrial cytochrome c oxidase subunit IV"/>
    <property type="match status" value="1"/>
</dbReference>
<evidence type="ECO:0000256" key="1">
    <source>
        <dbReference type="ARBA" id="ARBA00004434"/>
    </source>
</evidence>
<dbReference type="GO" id="GO:0016491">
    <property type="term" value="F:oxidoreductase activity"/>
    <property type="evidence" value="ECO:0007669"/>
    <property type="project" value="UniProtKB-KW"/>
</dbReference>
<gene>
    <name evidence="10" type="primary">cox5</name>
    <name evidence="10" type="ORF">IWW36_002614</name>
</gene>
<evidence type="ECO:0000313" key="11">
    <source>
        <dbReference type="Proteomes" id="UP001139887"/>
    </source>
</evidence>
<evidence type="ECO:0000256" key="3">
    <source>
        <dbReference type="ARBA" id="ARBA00022692"/>
    </source>
</evidence>
<evidence type="ECO:0000256" key="6">
    <source>
        <dbReference type="ARBA" id="ARBA00022989"/>
    </source>
</evidence>
<reference evidence="10" key="1">
    <citation type="submission" date="2022-07" db="EMBL/GenBank/DDBJ databases">
        <title>Phylogenomic reconstructions and comparative analyses of Kickxellomycotina fungi.</title>
        <authorList>
            <person name="Reynolds N.K."/>
            <person name="Stajich J.E."/>
            <person name="Barry K."/>
            <person name="Grigoriev I.V."/>
            <person name="Crous P."/>
            <person name="Smith M.E."/>
        </authorList>
    </citation>
    <scope>NUCLEOTIDE SEQUENCE</scope>
    <source>
        <strain evidence="10">NRRL 1566</strain>
    </source>
</reference>
<dbReference type="EMBL" id="JANBUW010000077">
    <property type="protein sequence ID" value="KAJ2849453.1"/>
    <property type="molecule type" value="Genomic_DNA"/>
</dbReference>